<protein>
    <submittedName>
        <fullName evidence="3">Aldo/keto reductase</fullName>
    </submittedName>
</protein>
<feature type="domain" description="NADP-dependent oxidoreductase" evidence="2">
    <location>
        <begin position="43"/>
        <end position="330"/>
    </location>
</feature>
<sequence length="353" mass="38733">MVSQTTKLGGTASDVTVGRVARARFPLAWLDDDDVEEDFNSWTPNPTPDEQAFEAIKTGIDALPKGAKMILNSAEFYAMDMGTGNLQLLNRFFSKYPEYADRTFVAVKGGVKDRAPDGSIEVLRASADNIQKALGTVKKLDLFQVARVDRRVPIEQLVQNLATLVKEGKCSHIGLSECNGDTLRKANAVYPITVAEIEVSPWSYDFQQKKVIAAATELNISVFAYSPLGKGFLTGQIKSPEDLAKGDIRGHMTRFKEENMKHNFALVDGLKAIATKKGITSAQLCLAWIISLGPTMVPLPGSSKATRALENLAAGDIVLTKEELKEISDLLAKHEVKGDRYFGMSDEQLHLWQ</sequence>
<dbReference type="InterPro" id="IPR036812">
    <property type="entry name" value="NAD(P)_OxRdtase_dom_sf"/>
</dbReference>
<proteinExistence type="predicted"/>
<dbReference type="InterPro" id="IPR023210">
    <property type="entry name" value="NADP_OxRdtase_dom"/>
</dbReference>
<keyword evidence="1" id="KW-0560">Oxidoreductase</keyword>
<dbReference type="Pfam" id="PF00248">
    <property type="entry name" value="Aldo_ket_red"/>
    <property type="match status" value="1"/>
</dbReference>
<dbReference type="InterPro" id="IPR050791">
    <property type="entry name" value="Aldo-Keto_reductase"/>
</dbReference>
<dbReference type="OrthoDB" id="37537at2759"/>
<dbReference type="SUPFAM" id="SSF51430">
    <property type="entry name" value="NAD(P)-linked oxidoreductase"/>
    <property type="match status" value="1"/>
</dbReference>
<dbReference type="PANTHER" id="PTHR43625:SF78">
    <property type="entry name" value="PYRIDOXAL REDUCTASE-RELATED"/>
    <property type="match status" value="1"/>
</dbReference>
<dbReference type="GO" id="GO:0005737">
    <property type="term" value="C:cytoplasm"/>
    <property type="evidence" value="ECO:0007669"/>
    <property type="project" value="TreeGrafter"/>
</dbReference>
<evidence type="ECO:0000313" key="3">
    <source>
        <dbReference type="EMBL" id="THU84501.1"/>
    </source>
</evidence>
<evidence type="ECO:0000313" key="4">
    <source>
        <dbReference type="Proteomes" id="UP000297245"/>
    </source>
</evidence>
<organism evidence="3 4">
    <name type="scientific">Dendrothele bispora (strain CBS 962.96)</name>
    <dbReference type="NCBI Taxonomy" id="1314807"/>
    <lineage>
        <taxon>Eukaryota</taxon>
        <taxon>Fungi</taxon>
        <taxon>Dikarya</taxon>
        <taxon>Basidiomycota</taxon>
        <taxon>Agaricomycotina</taxon>
        <taxon>Agaricomycetes</taxon>
        <taxon>Agaricomycetidae</taxon>
        <taxon>Agaricales</taxon>
        <taxon>Agaricales incertae sedis</taxon>
        <taxon>Dendrothele</taxon>
    </lineage>
</organism>
<dbReference type="AlphaFoldDB" id="A0A4S8L7L5"/>
<keyword evidence="4" id="KW-1185">Reference proteome</keyword>
<dbReference type="Gene3D" id="3.20.20.100">
    <property type="entry name" value="NADP-dependent oxidoreductase domain"/>
    <property type="match status" value="1"/>
</dbReference>
<dbReference type="EMBL" id="ML179596">
    <property type="protein sequence ID" value="THU84501.1"/>
    <property type="molecule type" value="Genomic_DNA"/>
</dbReference>
<dbReference type="Proteomes" id="UP000297245">
    <property type="component" value="Unassembled WGS sequence"/>
</dbReference>
<dbReference type="GO" id="GO:0016491">
    <property type="term" value="F:oxidoreductase activity"/>
    <property type="evidence" value="ECO:0007669"/>
    <property type="project" value="UniProtKB-KW"/>
</dbReference>
<gene>
    <name evidence="3" type="ORF">K435DRAFT_806652</name>
</gene>
<accession>A0A4S8L7L5</accession>
<dbReference type="PANTHER" id="PTHR43625">
    <property type="entry name" value="AFLATOXIN B1 ALDEHYDE REDUCTASE"/>
    <property type="match status" value="1"/>
</dbReference>
<reference evidence="3 4" key="1">
    <citation type="journal article" date="2019" name="Nat. Ecol. Evol.">
        <title>Megaphylogeny resolves global patterns of mushroom evolution.</title>
        <authorList>
            <person name="Varga T."/>
            <person name="Krizsan K."/>
            <person name="Foldi C."/>
            <person name="Dima B."/>
            <person name="Sanchez-Garcia M."/>
            <person name="Sanchez-Ramirez S."/>
            <person name="Szollosi G.J."/>
            <person name="Szarkandi J.G."/>
            <person name="Papp V."/>
            <person name="Albert L."/>
            <person name="Andreopoulos W."/>
            <person name="Angelini C."/>
            <person name="Antonin V."/>
            <person name="Barry K.W."/>
            <person name="Bougher N.L."/>
            <person name="Buchanan P."/>
            <person name="Buyck B."/>
            <person name="Bense V."/>
            <person name="Catcheside P."/>
            <person name="Chovatia M."/>
            <person name="Cooper J."/>
            <person name="Damon W."/>
            <person name="Desjardin D."/>
            <person name="Finy P."/>
            <person name="Geml J."/>
            <person name="Haridas S."/>
            <person name="Hughes K."/>
            <person name="Justo A."/>
            <person name="Karasinski D."/>
            <person name="Kautmanova I."/>
            <person name="Kiss B."/>
            <person name="Kocsube S."/>
            <person name="Kotiranta H."/>
            <person name="LaButti K.M."/>
            <person name="Lechner B.E."/>
            <person name="Liimatainen K."/>
            <person name="Lipzen A."/>
            <person name="Lukacs Z."/>
            <person name="Mihaltcheva S."/>
            <person name="Morgado L.N."/>
            <person name="Niskanen T."/>
            <person name="Noordeloos M.E."/>
            <person name="Ohm R.A."/>
            <person name="Ortiz-Santana B."/>
            <person name="Ovrebo C."/>
            <person name="Racz N."/>
            <person name="Riley R."/>
            <person name="Savchenko A."/>
            <person name="Shiryaev A."/>
            <person name="Soop K."/>
            <person name="Spirin V."/>
            <person name="Szebenyi C."/>
            <person name="Tomsovsky M."/>
            <person name="Tulloss R.E."/>
            <person name="Uehling J."/>
            <person name="Grigoriev I.V."/>
            <person name="Vagvolgyi C."/>
            <person name="Papp T."/>
            <person name="Martin F.M."/>
            <person name="Miettinen O."/>
            <person name="Hibbett D.S."/>
            <person name="Nagy L.G."/>
        </authorList>
    </citation>
    <scope>NUCLEOTIDE SEQUENCE [LARGE SCALE GENOMIC DNA]</scope>
    <source>
        <strain evidence="3 4">CBS 962.96</strain>
    </source>
</reference>
<dbReference type="CDD" id="cd19077">
    <property type="entry name" value="AKR_AKR8A1-2"/>
    <property type="match status" value="1"/>
</dbReference>
<name>A0A4S8L7L5_DENBC</name>
<evidence type="ECO:0000259" key="2">
    <source>
        <dbReference type="Pfam" id="PF00248"/>
    </source>
</evidence>
<evidence type="ECO:0000256" key="1">
    <source>
        <dbReference type="ARBA" id="ARBA00023002"/>
    </source>
</evidence>